<accession>A0ABD4KWE6</accession>
<dbReference type="Proteomes" id="UP000651738">
    <property type="component" value="Unassembled WGS sequence"/>
</dbReference>
<sequence length="111" mass="12116">MESRPESLPENRLDHAGAGDDPSAAVIAALAMLGLDDLLGQAEPWRKHAKRLLSAVLRSQHLKIGGRTPGLFGGMHYHTREGEVLVESACSSFFLLSLLLVFDERIGSMDY</sequence>
<comment type="caution">
    <text evidence="2">The sequence shown here is derived from an EMBL/GenBank/DDBJ whole genome shotgun (WGS) entry which is preliminary data.</text>
</comment>
<dbReference type="AlphaFoldDB" id="A0ABD4KWE6"/>
<organism evidence="2 3">
    <name type="scientific">Bisbaumannia pacifica</name>
    <dbReference type="NCBI Taxonomy" id="77098"/>
    <lineage>
        <taxon>Bacteria</taxon>
        <taxon>Pseudomonadati</taxon>
        <taxon>Pseudomonadota</taxon>
        <taxon>Gammaproteobacteria</taxon>
        <taxon>Oceanospirillales</taxon>
        <taxon>Halomonadaceae</taxon>
        <taxon>Bisbaumannia</taxon>
    </lineage>
</organism>
<evidence type="ECO:0000313" key="3">
    <source>
        <dbReference type="Proteomes" id="UP000651738"/>
    </source>
</evidence>
<protein>
    <submittedName>
        <fullName evidence="2">Uncharacterized protein</fullName>
    </submittedName>
</protein>
<proteinExistence type="predicted"/>
<dbReference type="Gene3D" id="1.50.10.10">
    <property type="match status" value="1"/>
</dbReference>
<evidence type="ECO:0000313" key="2">
    <source>
        <dbReference type="EMBL" id="MBH8578654.1"/>
    </source>
</evidence>
<reference evidence="2 3" key="1">
    <citation type="submission" date="2020-12" db="EMBL/GenBank/DDBJ databases">
        <title>Draft genome sequence of Halomonas pacifica strain CARE-V15.</title>
        <authorList>
            <person name="Vignesh N."/>
            <person name="Thabitha A."/>
            <person name="Saravanan R."/>
            <person name="Manigandan V."/>
        </authorList>
    </citation>
    <scope>NUCLEOTIDE SEQUENCE [LARGE SCALE GENOMIC DNA]</scope>
    <source>
        <strain evidence="2 3">CARE-V15</strain>
    </source>
</reference>
<dbReference type="EMBL" id="JAEDAF010000001">
    <property type="protein sequence ID" value="MBH8578654.1"/>
    <property type="molecule type" value="Genomic_DNA"/>
</dbReference>
<feature type="compositionally biased region" description="Basic and acidic residues" evidence="1">
    <location>
        <begin position="1"/>
        <end position="18"/>
    </location>
</feature>
<gene>
    <name evidence="2" type="ORF">I7V36_00970</name>
</gene>
<evidence type="ECO:0000256" key="1">
    <source>
        <dbReference type="SAM" id="MobiDB-lite"/>
    </source>
</evidence>
<dbReference type="SUPFAM" id="SSF48208">
    <property type="entry name" value="Six-hairpin glycosidases"/>
    <property type="match status" value="1"/>
</dbReference>
<feature type="region of interest" description="Disordered" evidence="1">
    <location>
        <begin position="1"/>
        <end position="20"/>
    </location>
</feature>
<dbReference type="InterPro" id="IPR012341">
    <property type="entry name" value="6hp_glycosidase-like_sf"/>
</dbReference>
<name>A0ABD4KWE6_9GAMM</name>
<dbReference type="InterPro" id="IPR008928">
    <property type="entry name" value="6-hairpin_glycosidase_sf"/>
</dbReference>
<dbReference type="RefSeq" id="WP_146801369.1">
    <property type="nucleotide sequence ID" value="NZ_BJUK01000003.1"/>
</dbReference>